<sequence>MTGCATAMLAGVIDLPVTPLTSQLDPAKVRMGKPRVLGLRTLTEGAEQSVADDADDRSVRLSADVLFAVDKADLTPRADGSDPSPQRMGTTGGVTLVDSARQTRYNPLSTQNGPCTCSMMAFQEAKHVLGPGESLVLWDAYKPPSDATNLELQIPWEKGADAVVAPHEYLVSRRIDAARALVKTGLPLPEIAQRTGFADQSHLHRHFTRIVGVTPGRYRRA</sequence>
<dbReference type="EMBL" id="BAABAS010000006">
    <property type="protein sequence ID" value="GAA4232825.1"/>
    <property type="molecule type" value="Genomic_DNA"/>
</dbReference>
<dbReference type="PANTHER" id="PTHR46796:SF2">
    <property type="entry name" value="TRANSCRIPTIONAL REGULATORY PROTEIN"/>
    <property type="match status" value="1"/>
</dbReference>
<dbReference type="Gene3D" id="1.10.10.60">
    <property type="entry name" value="Homeodomain-like"/>
    <property type="match status" value="1"/>
</dbReference>
<feature type="region of interest" description="Disordered" evidence="4">
    <location>
        <begin position="74"/>
        <end position="93"/>
    </location>
</feature>
<keyword evidence="1" id="KW-0805">Transcription regulation</keyword>
<dbReference type="PANTHER" id="PTHR46796">
    <property type="entry name" value="HTH-TYPE TRANSCRIPTIONAL ACTIVATOR RHAS-RELATED"/>
    <property type="match status" value="1"/>
</dbReference>
<gene>
    <name evidence="6" type="ORF">GCM10022254_33780</name>
</gene>
<accession>A0ABP8C371</accession>
<name>A0ABP8C371_9ACTN</name>
<reference evidence="7" key="1">
    <citation type="journal article" date="2019" name="Int. J. Syst. Evol. Microbiol.">
        <title>The Global Catalogue of Microorganisms (GCM) 10K type strain sequencing project: providing services to taxonomists for standard genome sequencing and annotation.</title>
        <authorList>
            <consortium name="The Broad Institute Genomics Platform"/>
            <consortium name="The Broad Institute Genome Sequencing Center for Infectious Disease"/>
            <person name="Wu L."/>
            <person name="Ma J."/>
        </authorList>
    </citation>
    <scope>NUCLEOTIDE SEQUENCE [LARGE SCALE GENOMIC DNA]</scope>
    <source>
        <strain evidence="7">JCM 17440</strain>
    </source>
</reference>
<dbReference type="InterPro" id="IPR009057">
    <property type="entry name" value="Homeodomain-like_sf"/>
</dbReference>
<dbReference type="SUPFAM" id="SSF46689">
    <property type="entry name" value="Homeodomain-like"/>
    <property type="match status" value="1"/>
</dbReference>
<evidence type="ECO:0000256" key="4">
    <source>
        <dbReference type="SAM" id="MobiDB-lite"/>
    </source>
</evidence>
<proteinExistence type="predicted"/>
<comment type="caution">
    <text evidence="6">The sequence shown here is derived from an EMBL/GenBank/DDBJ whole genome shotgun (WGS) entry which is preliminary data.</text>
</comment>
<evidence type="ECO:0000256" key="1">
    <source>
        <dbReference type="ARBA" id="ARBA00023015"/>
    </source>
</evidence>
<organism evidence="6 7">
    <name type="scientific">Actinomadura meridiana</name>
    <dbReference type="NCBI Taxonomy" id="559626"/>
    <lineage>
        <taxon>Bacteria</taxon>
        <taxon>Bacillati</taxon>
        <taxon>Actinomycetota</taxon>
        <taxon>Actinomycetes</taxon>
        <taxon>Streptosporangiales</taxon>
        <taxon>Thermomonosporaceae</taxon>
        <taxon>Actinomadura</taxon>
    </lineage>
</organism>
<protein>
    <recommendedName>
        <fullName evidence="5">HTH araC/xylS-type domain-containing protein</fullName>
    </recommendedName>
</protein>
<keyword evidence="3" id="KW-0804">Transcription</keyword>
<dbReference type="Proteomes" id="UP001501710">
    <property type="component" value="Unassembled WGS sequence"/>
</dbReference>
<evidence type="ECO:0000313" key="6">
    <source>
        <dbReference type="EMBL" id="GAA4232825.1"/>
    </source>
</evidence>
<dbReference type="RefSeq" id="WP_344897279.1">
    <property type="nucleotide sequence ID" value="NZ_BAABAS010000006.1"/>
</dbReference>
<dbReference type="InterPro" id="IPR018062">
    <property type="entry name" value="HTH_AraC-typ_CS"/>
</dbReference>
<dbReference type="PROSITE" id="PS00041">
    <property type="entry name" value="HTH_ARAC_FAMILY_1"/>
    <property type="match status" value="1"/>
</dbReference>
<dbReference type="InterPro" id="IPR018060">
    <property type="entry name" value="HTH_AraC"/>
</dbReference>
<evidence type="ECO:0000259" key="5">
    <source>
        <dbReference type="PROSITE" id="PS01124"/>
    </source>
</evidence>
<evidence type="ECO:0000256" key="3">
    <source>
        <dbReference type="ARBA" id="ARBA00023163"/>
    </source>
</evidence>
<feature type="domain" description="HTH araC/xylS-type" evidence="5">
    <location>
        <begin position="164"/>
        <end position="221"/>
    </location>
</feature>
<evidence type="ECO:0000313" key="7">
    <source>
        <dbReference type="Proteomes" id="UP001501710"/>
    </source>
</evidence>
<keyword evidence="2" id="KW-0238">DNA-binding</keyword>
<dbReference type="Pfam" id="PF12833">
    <property type="entry name" value="HTH_18"/>
    <property type="match status" value="1"/>
</dbReference>
<keyword evidence="7" id="KW-1185">Reference proteome</keyword>
<dbReference type="InterPro" id="IPR050204">
    <property type="entry name" value="AraC_XylS_family_regulators"/>
</dbReference>
<dbReference type="PROSITE" id="PS01124">
    <property type="entry name" value="HTH_ARAC_FAMILY_2"/>
    <property type="match status" value="1"/>
</dbReference>
<dbReference type="SMART" id="SM00342">
    <property type="entry name" value="HTH_ARAC"/>
    <property type="match status" value="1"/>
</dbReference>
<evidence type="ECO:0000256" key="2">
    <source>
        <dbReference type="ARBA" id="ARBA00023125"/>
    </source>
</evidence>